<sequence>MTTFRLQTAAQQPAFPSIPSFETLASHLLAYDFPAGFAERLAGEEGWTLAFALDVLNEYRRFLVLAATAGQSVTPSRAVDAAWHLHLMHTRDYWLRLTPLLPAALHHDPSGGSISEAASFARQYLETLALYRARFGEAPPLIWPGPSTTAPRRIGWAKRRFPRWLALLTLWVVGGAALMRFGIWAVAGLVVLGFVLLAARPGAKKRRGSGEGGAGDGNGTGLFSIPSDFSFGNLGGDTCDASGSEGGSNDGSCSDGAGSDGGGGSSCGSGCAR</sequence>
<keyword evidence="4" id="KW-1185">Reference proteome</keyword>
<evidence type="ECO:0008006" key="5">
    <source>
        <dbReference type="Google" id="ProtNLM"/>
    </source>
</evidence>
<dbReference type="EMBL" id="CP104213">
    <property type="protein sequence ID" value="UWX64962.1"/>
    <property type="molecule type" value="Genomic_DNA"/>
</dbReference>
<evidence type="ECO:0000313" key="4">
    <source>
        <dbReference type="Proteomes" id="UP001060261"/>
    </source>
</evidence>
<feature type="compositionally biased region" description="Gly residues" evidence="1">
    <location>
        <begin position="258"/>
        <end position="267"/>
    </location>
</feature>
<dbReference type="RefSeq" id="WP_260561220.1">
    <property type="nucleotide sequence ID" value="NZ_BAABEC010000161.1"/>
</dbReference>
<name>A0ABY5YLI2_9DEIO</name>
<feature type="region of interest" description="Disordered" evidence="1">
    <location>
        <begin position="242"/>
        <end position="273"/>
    </location>
</feature>
<dbReference type="Proteomes" id="UP001060261">
    <property type="component" value="Chromosome"/>
</dbReference>
<feature type="transmembrane region" description="Helical" evidence="2">
    <location>
        <begin position="183"/>
        <end position="199"/>
    </location>
</feature>
<evidence type="ECO:0000256" key="1">
    <source>
        <dbReference type="SAM" id="MobiDB-lite"/>
    </source>
</evidence>
<keyword evidence="2" id="KW-0472">Membrane</keyword>
<accession>A0ABY5YLI2</accession>
<feature type="transmembrane region" description="Helical" evidence="2">
    <location>
        <begin position="161"/>
        <end position="177"/>
    </location>
</feature>
<protein>
    <recommendedName>
        <fullName evidence="5">TIGR04222 domain-containing membrane protein</fullName>
    </recommendedName>
</protein>
<evidence type="ECO:0000256" key="2">
    <source>
        <dbReference type="SAM" id="Phobius"/>
    </source>
</evidence>
<organism evidence="3 4">
    <name type="scientific">Deinococcus rubellus</name>
    <dbReference type="NCBI Taxonomy" id="1889240"/>
    <lineage>
        <taxon>Bacteria</taxon>
        <taxon>Thermotogati</taxon>
        <taxon>Deinococcota</taxon>
        <taxon>Deinococci</taxon>
        <taxon>Deinococcales</taxon>
        <taxon>Deinococcaceae</taxon>
        <taxon>Deinococcus</taxon>
    </lineage>
</organism>
<gene>
    <name evidence="3" type="ORF">N0D28_04705</name>
</gene>
<keyword evidence="2" id="KW-0812">Transmembrane</keyword>
<reference evidence="3" key="1">
    <citation type="submission" date="2022-09" db="EMBL/GenBank/DDBJ databases">
        <title>genome sequence of Deinococcus rubellus.</title>
        <authorList>
            <person name="Srinivasan S."/>
        </authorList>
    </citation>
    <scope>NUCLEOTIDE SEQUENCE</scope>
    <source>
        <strain evidence="3">Ant6</strain>
    </source>
</reference>
<proteinExistence type="predicted"/>
<evidence type="ECO:0000313" key="3">
    <source>
        <dbReference type="EMBL" id="UWX64962.1"/>
    </source>
</evidence>
<keyword evidence="2" id="KW-1133">Transmembrane helix</keyword>